<dbReference type="Proteomes" id="UP000070282">
    <property type="component" value="Unassembled WGS sequence"/>
</dbReference>
<dbReference type="PATRIC" id="fig|1306954.6.peg.2330"/>
<evidence type="ECO:0000313" key="3">
    <source>
        <dbReference type="Proteomes" id="UP000070282"/>
    </source>
</evidence>
<sequence length="50" mass="5418">MRMPKKRAVIAPHWRVSWQVGRAKFIHPLPSGIPPSGCGIVSQASNALAL</sequence>
<proteinExistence type="predicted"/>
<dbReference type="EMBL" id="LOCO01000003">
    <property type="protein sequence ID" value="KXO11334.1"/>
    <property type="molecule type" value="Genomic_DNA"/>
</dbReference>
<comment type="caution">
    <text evidence="1">The sequence shown here is derived from an EMBL/GenBank/DDBJ whole genome shotgun (WGS) entry which is preliminary data.</text>
</comment>
<name>A0A137SE24_9GAMM</name>
<evidence type="ECO:0000313" key="1">
    <source>
        <dbReference type="EMBL" id="KXO10670.1"/>
    </source>
</evidence>
<gene>
    <name evidence="1" type="ORF">J122_1285</name>
    <name evidence="2" type="ORF">J122_778</name>
</gene>
<dbReference type="AlphaFoldDB" id="A0A137SE24"/>
<protein>
    <submittedName>
        <fullName evidence="1">Uncharacterized protein</fullName>
    </submittedName>
</protein>
<dbReference type="EMBL" id="LOCO01000005">
    <property type="protein sequence ID" value="KXO10670.1"/>
    <property type="molecule type" value="Genomic_DNA"/>
</dbReference>
<evidence type="ECO:0000313" key="2">
    <source>
        <dbReference type="EMBL" id="KXO11334.1"/>
    </source>
</evidence>
<organism evidence="1 3">
    <name type="scientific">Marinobacter excellens LAMA 842</name>
    <dbReference type="NCBI Taxonomy" id="1306954"/>
    <lineage>
        <taxon>Bacteria</taxon>
        <taxon>Pseudomonadati</taxon>
        <taxon>Pseudomonadota</taxon>
        <taxon>Gammaproteobacteria</taxon>
        <taxon>Pseudomonadales</taxon>
        <taxon>Marinobacteraceae</taxon>
        <taxon>Marinobacter</taxon>
    </lineage>
</organism>
<keyword evidence="3" id="KW-1185">Reference proteome</keyword>
<reference evidence="3" key="2">
    <citation type="submission" date="2015-12" db="EMBL/GenBank/DDBJ databases">
        <authorList>
            <person name="Lima A."/>
            <person name="Farahani Zayas N."/>
            <person name="Castro Da Silva M.A."/>
            <person name="Cabral A."/>
            <person name="Pessatti M.L."/>
        </authorList>
    </citation>
    <scope>NUCLEOTIDE SEQUENCE [LARGE SCALE GENOMIC DNA]</scope>
    <source>
        <strain evidence="3">LAMA 842</strain>
    </source>
</reference>
<accession>A0A137SE24</accession>
<reference evidence="1" key="1">
    <citation type="submission" date="2015-12" db="EMBL/GenBank/DDBJ databases">
        <authorList>
            <person name="Shamseldin A."/>
            <person name="Moawad H."/>
            <person name="Abd El-Rahim W.M."/>
            <person name="Sadowsky M.J."/>
        </authorList>
    </citation>
    <scope>NUCLEOTIDE SEQUENCE [LARGE SCALE GENOMIC DNA]</scope>
    <source>
        <strain evidence="1">LAMA 842</strain>
    </source>
</reference>